<dbReference type="PANTHER" id="PTHR30164">
    <property type="entry name" value="MTFA PEPTIDASE"/>
    <property type="match status" value="1"/>
</dbReference>
<dbReference type="InterPro" id="IPR010384">
    <property type="entry name" value="MtfA_fam"/>
</dbReference>
<dbReference type="InterPro" id="IPR004027">
    <property type="entry name" value="SEC_C_motif"/>
</dbReference>
<feature type="transmembrane region" description="Helical" evidence="1">
    <location>
        <begin position="51"/>
        <end position="70"/>
    </location>
</feature>
<dbReference type="EMBL" id="CP053452">
    <property type="protein sequence ID" value="QJW98861.1"/>
    <property type="molecule type" value="Genomic_DNA"/>
</dbReference>
<evidence type="ECO:0000313" key="3">
    <source>
        <dbReference type="Proteomes" id="UP000503447"/>
    </source>
</evidence>
<dbReference type="Pfam" id="PF02810">
    <property type="entry name" value="SEC-C"/>
    <property type="match status" value="1"/>
</dbReference>
<dbReference type="InterPro" id="IPR024079">
    <property type="entry name" value="MetalloPept_cat_dom_sf"/>
</dbReference>
<dbReference type="GO" id="GO:0004177">
    <property type="term" value="F:aminopeptidase activity"/>
    <property type="evidence" value="ECO:0007669"/>
    <property type="project" value="TreeGrafter"/>
</dbReference>
<organism evidence="2 3">
    <name type="scientific">Frigoriglobus tundricola</name>
    <dbReference type="NCBI Taxonomy" id="2774151"/>
    <lineage>
        <taxon>Bacteria</taxon>
        <taxon>Pseudomonadati</taxon>
        <taxon>Planctomycetota</taxon>
        <taxon>Planctomycetia</taxon>
        <taxon>Gemmatales</taxon>
        <taxon>Gemmataceae</taxon>
        <taxon>Frigoriglobus</taxon>
    </lineage>
</organism>
<keyword evidence="1" id="KW-1133">Transmembrane helix</keyword>
<evidence type="ECO:0000313" key="2">
    <source>
        <dbReference type="EMBL" id="QJW98861.1"/>
    </source>
</evidence>
<dbReference type="CDD" id="cd20169">
    <property type="entry name" value="Peptidase_M90_mtfA"/>
    <property type="match status" value="1"/>
</dbReference>
<dbReference type="SUPFAM" id="SSF55486">
    <property type="entry name" value="Metalloproteases ('zincins'), catalytic domain"/>
    <property type="match status" value="1"/>
</dbReference>
<dbReference type="GO" id="GO:0008237">
    <property type="term" value="F:metallopeptidase activity"/>
    <property type="evidence" value="ECO:0007669"/>
    <property type="project" value="InterPro"/>
</dbReference>
<sequence length="353" mass="39688">MRSSVYFAAKRTRAPRQGFPVLVTPEIDRQNRRFSLAASAGVAALGAAAGWLYPPLWFGLALAPVTYWFLRRRCLRRRAAARRPFPPEWRDVLERRVRFYSALDDTQQERFRQMVSVFLDEVRVTGVRTDVDDTIRVLVAAGAIIPIFGFHDWEYHRLGEVLIYPGAFDQEYQTERAADANILGLTGLGHLRGVVILSKQSLLAGFAETAGAENVGVHEFAHLVEQEEVDRGLPPEVPVEVVRQWVGYVARELAHPSNRGVGISDYAYTNEHEFFAVLSEYFFGSPEVLRAKAPALYDLLRKLFHQDPAALARHVPRARHRARPNGPCPCGSGKKFQDCCLHAPAKPARDSES</sequence>
<dbReference type="InterPro" id="IPR042252">
    <property type="entry name" value="MtfA_N"/>
</dbReference>
<reference evidence="3" key="1">
    <citation type="submission" date="2020-05" db="EMBL/GenBank/DDBJ databases">
        <title>Frigoriglobus tundricola gen. nov., sp. nov., a psychrotolerant cellulolytic planctomycete of the family Gemmataceae with two divergent copies of 16S rRNA gene.</title>
        <authorList>
            <person name="Kulichevskaya I.S."/>
            <person name="Ivanova A.A."/>
            <person name="Naumoff D.G."/>
            <person name="Beletsky A.V."/>
            <person name="Rijpstra W.I.C."/>
            <person name="Sinninghe Damste J.S."/>
            <person name="Mardanov A.V."/>
            <person name="Ravin N.V."/>
            <person name="Dedysh S.N."/>
        </authorList>
    </citation>
    <scope>NUCLEOTIDE SEQUENCE [LARGE SCALE GENOMIC DNA]</scope>
    <source>
        <strain evidence="3">PL17</strain>
    </source>
</reference>
<dbReference type="Gene3D" id="1.10.472.150">
    <property type="entry name" value="Glucose-regulated metallo-peptidase M90, N-terminal domain"/>
    <property type="match status" value="1"/>
</dbReference>
<proteinExistence type="predicted"/>
<protein>
    <recommendedName>
        <fullName evidence="4">Inner membrane protein</fullName>
    </recommendedName>
</protein>
<dbReference type="Pfam" id="PF06167">
    <property type="entry name" value="Peptidase_M90"/>
    <property type="match status" value="1"/>
</dbReference>
<accession>A0A6M5Z0A2</accession>
<keyword evidence="1" id="KW-0472">Membrane</keyword>
<dbReference type="KEGG" id="ftj:FTUN_6456"/>
<dbReference type="Gene3D" id="3.40.390.10">
    <property type="entry name" value="Collagenase (Catalytic Domain)"/>
    <property type="match status" value="1"/>
</dbReference>
<dbReference type="AlphaFoldDB" id="A0A6M5Z0A2"/>
<gene>
    <name evidence="2" type="ORF">FTUN_6456</name>
</gene>
<name>A0A6M5Z0A2_9BACT</name>
<dbReference type="GO" id="GO:0005829">
    <property type="term" value="C:cytosol"/>
    <property type="evidence" value="ECO:0007669"/>
    <property type="project" value="TreeGrafter"/>
</dbReference>
<dbReference type="Proteomes" id="UP000503447">
    <property type="component" value="Chromosome"/>
</dbReference>
<keyword evidence="3" id="KW-1185">Reference proteome</keyword>
<evidence type="ECO:0000256" key="1">
    <source>
        <dbReference type="SAM" id="Phobius"/>
    </source>
</evidence>
<evidence type="ECO:0008006" key="4">
    <source>
        <dbReference type="Google" id="ProtNLM"/>
    </source>
</evidence>
<dbReference type="SUPFAM" id="SSF103642">
    <property type="entry name" value="Sec-C motif"/>
    <property type="match status" value="1"/>
</dbReference>
<dbReference type="PANTHER" id="PTHR30164:SF2">
    <property type="entry name" value="PROTEIN MTFA"/>
    <property type="match status" value="1"/>
</dbReference>
<keyword evidence="1" id="KW-0812">Transmembrane</keyword>